<dbReference type="Pfam" id="PF00144">
    <property type="entry name" value="Beta-lactamase"/>
    <property type="match status" value="1"/>
</dbReference>
<reference evidence="2 3" key="1">
    <citation type="submission" date="2020-02" db="EMBL/GenBank/DDBJ databases">
        <title>Genome sequencing for Draconibacterium sp. strain M1.</title>
        <authorList>
            <person name="Park S.-J."/>
        </authorList>
    </citation>
    <scope>NUCLEOTIDE SEQUENCE [LARGE SCALE GENOMIC DNA]</scope>
    <source>
        <strain evidence="2 3">M1</strain>
    </source>
</reference>
<dbReference type="RefSeq" id="WP_163347179.1">
    <property type="nucleotide sequence ID" value="NZ_CP048409.1"/>
</dbReference>
<dbReference type="InterPro" id="IPR012338">
    <property type="entry name" value="Beta-lactam/transpept-like"/>
</dbReference>
<dbReference type="PANTHER" id="PTHR46520">
    <property type="entry name" value="SERINE BETA-LACTAMASE-LIKE PROTEIN LACTB, MITOCHONDRIAL"/>
    <property type="match status" value="1"/>
</dbReference>
<dbReference type="InterPro" id="IPR001466">
    <property type="entry name" value="Beta-lactam-related"/>
</dbReference>
<evidence type="ECO:0000313" key="2">
    <source>
        <dbReference type="EMBL" id="QIA08770.1"/>
    </source>
</evidence>
<proteinExistence type="predicted"/>
<dbReference type="KEGG" id="drc:G0Q07_14040"/>
<evidence type="ECO:0000259" key="1">
    <source>
        <dbReference type="Pfam" id="PF00144"/>
    </source>
</evidence>
<dbReference type="EMBL" id="CP048409">
    <property type="protein sequence ID" value="QIA08770.1"/>
    <property type="molecule type" value="Genomic_DNA"/>
</dbReference>
<keyword evidence="3" id="KW-1185">Reference proteome</keyword>
<dbReference type="InterPro" id="IPR052794">
    <property type="entry name" value="Mito_Ser_Protease_LACTB"/>
</dbReference>
<organism evidence="2 3">
    <name type="scientific">Draconibacterium halophilum</name>
    <dbReference type="NCBI Taxonomy" id="2706887"/>
    <lineage>
        <taxon>Bacteria</taxon>
        <taxon>Pseudomonadati</taxon>
        <taxon>Bacteroidota</taxon>
        <taxon>Bacteroidia</taxon>
        <taxon>Marinilabiliales</taxon>
        <taxon>Prolixibacteraceae</taxon>
        <taxon>Draconibacterium</taxon>
    </lineage>
</organism>
<dbReference type="GO" id="GO:0019216">
    <property type="term" value="P:regulation of lipid metabolic process"/>
    <property type="evidence" value="ECO:0007669"/>
    <property type="project" value="TreeGrafter"/>
</dbReference>
<accession>A0A6C0REG1</accession>
<dbReference type="Gene3D" id="3.40.710.10">
    <property type="entry name" value="DD-peptidase/beta-lactamase superfamily"/>
    <property type="match status" value="1"/>
</dbReference>
<feature type="domain" description="Beta-lactamase-related" evidence="1">
    <location>
        <begin position="50"/>
        <end position="351"/>
    </location>
</feature>
<dbReference type="SUPFAM" id="SSF56601">
    <property type="entry name" value="beta-lactamase/transpeptidase-like"/>
    <property type="match status" value="1"/>
</dbReference>
<dbReference type="GO" id="GO:0006508">
    <property type="term" value="P:proteolysis"/>
    <property type="evidence" value="ECO:0007669"/>
    <property type="project" value="TreeGrafter"/>
</dbReference>
<dbReference type="PANTHER" id="PTHR46520:SF1">
    <property type="entry name" value="SERINE BETA-LACTAMASE-LIKE PROTEIN LACTB, MITOCHONDRIAL"/>
    <property type="match status" value="1"/>
</dbReference>
<name>A0A6C0REG1_9BACT</name>
<protein>
    <submittedName>
        <fullName evidence="2">Beta-lactamase family protein</fullName>
    </submittedName>
</protein>
<sequence>MKRGIQVFILFFIVVTLTNCKKADTSILYDKKYVEEIKQVRKELSFYMRNNFIPGAQIAISKNGKIIYSEGIGLASKDLEVSTTRDTKFRIGSLSELYTTLIYLKMVEDGTLIPDSTIQHYLPEFPKKRLPITLDNLKNHTSGIRQLNSRESKWRGINVSLQKGLEIFQDDELMAPPGNFQQESRLNFNLLGAIMEEASGKKFNTLLKEYVTDTLHFENTAPDNPFATIKGRTDFYDHNMIAQVTNALTIDMRWRAPSDGLLSSAEDLVKLTNIYLSSDYLNDSTRAHLFEPVMLNNNQQSQFANGWIILHDREGNIAYGREGFVHGGSSAVLIYPDEELIIALTTNLTQERANSPVFKLAHIFLPKTEEAEE</sequence>
<evidence type="ECO:0000313" key="3">
    <source>
        <dbReference type="Proteomes" id="UP000474630"/>
    </source>
</evidence>
<dbReference type="AlphaFoldDB" id="A0A6C0REG1"/>
<gene>
    <name evidence="2" type="ORF">G0Q07_14040</name>
</gene>
<dbReference type="Proteomes" id="UP000474630">
    <property type="component" value="Chromosome"/>
</dbReference>
<dbReference type="GO" id="GO:0008233">
    <property type="term" value="F:peptidase activity"/>
    <property type="evidence" value="ECO:0007669"/>
    <property type="project" value="TreeGrafter"/>
</dbReference>